<dbReference type="PANTHER" id="PTHR11106:SF27">
    <property type="entry name" value="MACRO DOMAIN-CONTAINING PROTEIN"/>
    <property type="match status" value="1"/>
</dbReference>
<accession>A0A8K1CC59</accession>
<dbReference type="PANTHER" id="PTHR11106">
    <property type="entry name" value="GANGLIOSIDE INDUCED DIFFERENTIATION ASSOCIATED PROTEIN 2-RELATED"/>
    <property type="match status" value="1"/>
</dbReference>
<name>A0A8K1CC59_PYTOL</name>
<reference evidence="2" key="1">
    <citation type="submission" date="2019-03" db="EMBL/GenBank/DDBJ databases">
        <title>Long read genome sequence of the mycoparasitic Pythium oligandrum ATCC 38472 isolated from sugarbeet rhizosphere.</title>
        <authorList>
            <person name="Gaulin E."/>
        </authorList>
    </citation>
    <scope>NUCLEOTIDE SEQUENCE</scope>
    <source>
        <strain evidence="2">ATCC 38472_TT</strain>
    </source>
</reference>
<dbReference type="InterPro" id="IPR043472">
    <property type="entry name" value="Macro_dom-like"/>
</dbReference>
<keyword evidence="3" id="KW-1185">Reference proteome</keyword>
<organism evidence="2 3">
    <name type="scientific">Pythium oligandrum</name>
    <name type="common">Mycoparasitic fungus</name>
    <dbReference type="NCBI Taxonomy" id="41045"/>
    <lineage>
        <taxon>Eukaryota</taxon>
        <taxon>Sar</taxon>
        <taxon>Stramenopiles</taxon>
        <taxon>Oomycota</taxon>
        <taxon>Peronosporomycetes</taxon>
        <taxon>Pythiales</taxon>
        <taxon>Pythiaceae</taxon>
        <taxon>Pythium</taxon>
    </lineage>
</organism>
<evidence type="ECO:0000313" key="3">
    <source>
        <dbReference type="Proteomes" id="UP000794436"/>
    </source>
</evidence>
<dbReference type="Gene3D" id="3.40.220.10">
    <property type="entry name" value="Leucine Aminopeptidase, subunit E, domain 1"/>
    <property type="match status" value="1"/>
</dbReference>
<evidence type="ECO:0000259" key="1">
    <source>
        <dbReference type="PROSITE" id="PS51154"/>
    </source>
</evidence>
<comment type="caution">
    <text evidence="2">The sequence shown here is derived from an EMBL/GenBank/DDBJ whole genome shotgun (WGS) entry which is preliminary data.</text>
</comment>
<dbReference type="Proteomes" id="UP000794436">
    <property type="component" value="Unassembled WGS sequence"/>
</dbReference>
<dbReference type="SMART" id="SM00506">
    <property type="entry name" value="A1pp"/>
    <property type="match status" value="1"/>
</dbReference>
<dbReference type="EMBL" id="SPLM01000109">
    <property type="protein sequence ID" value="TMW59652.1"/>
    <property type="molecule type" value="Genomic_DNA"/>
</dbReference>
<dbReference type="PROSITE" id="PS51154">
    <property type="entry name" value="MACRO"/>
    <property type="match status" value="1"/>
</dbReference>
<evidence type="ECO:0000313" key="2">
    <source>
        <dbReference type="EMBL" id="TMW59652.1"/>
    </source>
</evidence>
<dbReference type="AlphaFoldDB" id="A0A8K1CC59"/>
<dbReference type="Pfam" id="PF01661">
    <property type="entry name" value="Macro"/>
    <property type="match status" value="1"/>
</dbReference>
<sequence>MTSRRDVLDIAEATRLLLLALDFDAIDSLLLVLHQDPSGNALLTDAQLWTELIVLHFGARLPEDLAFLAVPLKERAWHWQDPERTCVELREFLRSGDEREHFRRTVHVLSRNIGLIEHINETPLDGLAFSTNVYLSNHFIGAAGAIFNRAGRELNEYVSRPEFHFRRNVGEAVATPAFDAGVRRLIHCVGPRISHNNCYQLLANTYENVMNVIIAEELKCVAIASFSTGSMGVPAKGAAKYGLRALQKVIRSQHWEGLLAIVCVEDKILKAFQEQLDEVLRTFNVVPPFTQVSMDGM</sequence>
<dbReference type="SUPFAM" id="SSF52949">
    <property type="entry name" value="Macro domain-like"/>
    <property type="match status" value="1"/>
</dbReference>
<feature type="domain" description="Macro" evidence="1">
    <location>
        <begin position="93"/>
        <end position="280"/>
    </location>
</feature>
<protein>
    <recommendedName>
        <fullName evidence="1">Macro domain-containing protein</fullName>
    </recommendedName>
</protein>
<proteinExistence type="predicted"/>
<gene>
    <name evidence="2" type="ORF">Poli38472_004721</name>
</gene>
<dbReference type="OrthoDB" id="6133115at2759"/>
<dbReference type="InterPro" id="IPR002589">
    <property type="entry name" value="Macro_dom"/>
</dbReference>